<dbReference type="Proteomes" id="UP000499080">
    <property type="component" value="Unassembled WGS sequence"/>
</dbReference>
<accession>A0A4Y2ASI6</accession>
<evidence type="ECO:0000313" key="3">
    <source>
        <dbReference type="EMBL" id="GBL82108.1"/>
    </source>
</evidence>
<feature type="non-terminal residue" evidence="2">
    <location>
        <position position="1"/>
    </location>
</feature>
<reference evidence="2 4" key="1">
    <citation type="journal article" date="2019" name="Sci. Rep.">
        <title>Orb-weaving spider Araneus ventricosus genome elucidates the spidroin gene catalogue.</title>
        <authorList>
            <person name="Kono N."/>
            <person name="Nakamura H."/>
            <person name="Ohtoshi R."/>
            <person name="Moran D.A.P."/>
            <person name="Shinohara A."/>
            <person name="Yoshida Y."/>
            <person name="Fujiwara M."/>
            <person name="Mori M."/>
            <person name="Tomita M."/>
            <person name="Arakawa K."/>
        </authorList>
    </citation>
    <scope>NUCLEOTIDE SEQUENCE [LARGE SCALE GENOMIC DNA]</scope>
</reference>
<evidence type="ECO:0000313" key="4">
    <source>
        <dbReference type="Proteomes" id="UP000499080"/>
    </source>
</evidence>
<comment type="caution">
    <text evidence="2">The sequence shown here is derived from an EMBL/GenBank/DDBJ whole genome shotgun (WGS) entry which is preliminary data.</text>
</comment>
<dbReference type="InterPro" id="IPR041426">
    <property type="entry name" value="Mos1_HTH"/>
</dbReference>
<dbReference type="AlphaFoldDB" id="A0A4Y2ASI6"/>
<keyword evidence="4" id="KW-1185">Reference proteome</keyword>
<evidence type="ECO:0000313" key="2">
    <source>
        <dbReference type="EMBL" id="GBL82086.1"/>
    </source>
</evidence>
<organism evidence="2 4">
    <name type="scientific">Araneus ventricosus</name>
    <name type="common">Orbweaver spider</name>
    <name type="synonym">Epeira ventricosa</name>
    <dbReference type="NCBI Taxonomy" id="182803"/>
    <lineage>
        <taxon>Eukaryota</taxon>
        <taxon>Metazoa</taxon>
        <taxon>Ecdysozoa</taxon>
        <taxon>Arthropoda</taxon>
        <taxon>Chelicerata</taxon>
        <taxon>Arachnida</taxon>
        <taxon>Araneae</taxon>
        <taxon>Araneomorphae</taxon>
        <taxon>Entelegynae</taxon>
        <taxon>Araneoidea</taxon>
        <taxon>Araneidae</taxon>
        <taxon>Araneus</taxon>
    </lineage>
</organism>
<dbReference type="Pfam" id="PF17906">
    <property type="entry name" value="HTH_48"/>
    <property type="match status" value="1"/>
</dbReference>
<evidence type="ECO:0000259" key="1">
    <source>
        <dbReference type="Pfam" id="PF17906"/>
    </source>
</evidence>
<dbReference type="EMBL" id="BGPR01081223">
    <property type="protein sequence ID" value="GBL82086.1"/>
    <property type="molecule type" value="Genomic_DNA"/>
</dbReference>
<feature type="domain" description="Mos1 transposase HTH" evidence="1">
    <location>
        <begin position="1"/>
        <end position="31"/>
    </location>
</feature>
<dbReference type="Gene3D" id="1.10.10.1450">
    <property type="match status" value="1"/>
</dbReference>
<proteinExistence type="predicted"/>
<name>A0A4Y2ASI6_ARAVE</name>
<sequence length="55" mass="6205">QGKKAIEAHIDICEAYEVVCLTESTCENRFKIFPSVDFCLKDDQLSGRPTEVPDD</sequence>
<dbReference type="EMBL" id="BGPR01081226">
    <property type="protein sequence ID" value="GBL82108.1"/>
    <property type="molecule type" value="Genomic_DNA"/>
</dbReference>
<gene>
    <name evidence="3" type="ORF">AVEN_161360_1</name>
    <name evidence="2" type="ORF">AVEN_94180_1</name>
</gene>
<protein>
    <recommendedName>
        <fullName evidence="1">Mos1 transposase HTH domain-containing protein</fullName>
    </recommendedName>
</protein>
<dbReference type="OrthoDB" id="6432501at2759"/>